<dbReference type="EMBL" id="CAJVPT010015564">
    <property type="protein sequence ID" value="CAG8612713.1"/>
    <property type="molecule type" value="Genomic_DNA"/>
</dbReference>
<proteinExistence type="predicted"/>
<name>A0ACA9MW97_9GLOM</name>
<feature type="non-terminal residue" evidence="1">
    <location>
        <position position="314"/>
    </location>
</feature>
<gene>
    <name evidence="1" type="ORF">ACOLOM_LOCUS7069</name>
</gene>
<accession>A0ACA9MW97</accession>
<keyword evidence="2" id="KW-1185">Reference proteome</keyword>
<protein>
    <submittedName>
        <fullName evidence="1">12177_t:CDS:1</fullName>
    </submittedName>
</protein>
<evidence type="ECO:0000313" key="1">
    <source>
        <dbReference type="EMBL" id="CAG8612713.1"/>
    </source>
</evidence>
<dbReference type="Proteomes" id="UP000789525">
    <property type="component" value="Unassembled WGS sequence"/>
</dbReference>
<organism evidence="1 2">
    <name type="scientific">Acaulospora colombiana</name>
    <dbReference type="NCBI Taxonomy" id="27376"/>
    <lineage>
        <taxon>Eukaryota</taxon>
        <taxon>Fungi</taxon>
        <taxon>Fungi incertae sedis</taxon>
        <taxon>Mucoromycota</taxon>
        <taxon>Glomeromycotina</taxon>
        <taxon>Glomeromycetes</taxon>
        <taxon>Diversisporales</taxon>
        <taxon>Acaulosporaceae</taxon>
        <taxon>Acaulospora</taxon>
    </lineage>
</organism>
<sequence length="314" mass="35778">MPQSGVIKALEILDAHRDARDPETIDDASENANGCANVRDNSEYQKSNNHQANEVETADFIPLVNETISEETPLQRYTRQTITNESFLSNDSELWTKFTPTSVLYIFHDKLRRKHPSSFAFAQDHETLKFRCRLMFGDRAWDSSLHSNKREAKHEVSLMAVRDLAVEYPLVLGDMRYWFEEFESGADGCASPPSNLTDGDSLPNPRISHETSAPRSVAPRSSSNPESRVSDAELIWDHDRGQAHESSSPHTSRDRIRFHPYIDTAPSILNALKATSLLYEWCSKQHRFSGPAYRNKKDAKEAVSRMALEYFRSK</sequence>
<evidence type="ECO:0000313" key="2">
    <source>
        <dbReference type="Proteomes" id="UP000789525"/>
    </source>
</evidence>
<reference evidence="1" key="1">
    <citation type="submission" date="2021-06" db="EMBL/GenBank/DDBJ databases">
        <authorList>
            <person name="Kallberg Y."/>
            <person name="Tangrot J."/>
            <person name="Rosling A."/>
        </authorList>
    </citation>
    <scope>NUCLEOTIDE SEQUENCE</scope>
    <source>
        <strain evidence="1">CL356</strain>
    </source>
</reference>
<comment type="caution">
    <text evidence="1">The sequence shown here is derived from an EMBL/GenBank/DDBJ whole genome shotgun (WGS) entry which is preliminary data.</text>
</comment>